<dbReference type="EMBL" id="AEMG01000015">
    <property type="protein sequence ID" value="EFW91445.1"/>
    <property type="molecule type" value="Genomic_DNA"/>
</dbReference>
<dbReference type="PANTHER" id="PTHR36216">
    <property type="entry name" value="TRANSCRIPTIONAL REGULATOR, TRMB"/>
    <property type="match status" value="1"/>
</dbReference>
<dbReference type="eggNOG" id="arCOG02611">
    <property type="taxonomic scope" value="Archaea"/>
</dbReference>
<dbReference type="InterPro" id="IPR056504">
    <property type="entry name" value="HTH_HVO_0163_N"/>
</dbReference>
<dbReference type="InterPro" id="IPR036388">
    <property type="entry name" value="WH-like_DNA-bd_sf"/>
</dbReference>
<evidence type="ECO:0000313" key="4">
    <source>
        <dbReference type="Proteomes" id="UP000003751"/>
    </source>
</evidence>
<dbReference type="EMBL" id="FRAN01000004">
    <property type="protein sequence ID" value="SHL01240.1"/>
    <property type="molecule type" value="Genomic_DNA"/>
</dbReference>
<reference evidence="3" key="3">
    <citation type="submission" date="2016-11" db="EMBL/GenBank/DDBJ databases">
        <authorList>
            <person name="Jaros S."/>
            <person name="Januszkiewicz K."/>
            <person name="Wedrychowicz H."/>
        </authorList>
    </citation>
    <scope>NUCLEOTIDE SEQUENCE [LARGE SCALE GENOMIC DNA]</scope>
    <source>
        <strain evidence="3">DX253</strain>
    </source>
</reference>
<dbReference type="InterPro" id="IPR036390">
    <property type="entry name" value="WH_DNA-bd_sf"/>
</dbReference>
<dbReference type="SUPFAM" id="SSF46785">
    <property type="entry name" value="Winged helix' DNA-binding domain"/>
    <property type="match status" value="2"/>
</dbReference>
<organism evidence="2 4">
    <name type="scientific">Haladaptatus paucihalophilus DX253</name>
    <dbReference type="NCBI Taxonomy" id="797209"/>
    <lineage>
        <taxon>Archaea</taxon>
        <taxon>Methanobacteriati</taxon>
        <taxon>Methanobacteriota</taxon>
        <taxon>Stenosarchaea group</taxon>
        <taxon>Halobacteria</taxon>
        <taxon>Halobacteriales</taxon>
        <taxon>Haladaptataceae</taxon>
        <taxon>Haladaptatus</taxon>
    </lineage>
</organism>
<feature type="domain" description="HVO-0163 N-terminal HTH" evidence="1">
    <location>
        <begin position="2"/>
        <end position="71"/>
    </location>
</feature>
<dbReference type="Pfam" id="PF24266">
    <property type="entry name" value="HTH_HVO_0163_N"/>
    <property type="match status" value="1"/>
</dbReference>
<dbReference type="GO" id="GO:0003677">
    <property type="term" value="F:DNA binding"/>
    <property type="evidence" value="ECO:0007669"/>
    <property type="project" value="UniProtKB-KW"/>
</dbReference>
<dbReference type="Proteomes" id="UP000184203">
    <property type="component" value="Unassembled WGS sequence"/>
</dbReference>
<dbReference type="Pfam" id="PF13412">
    <property type="entry name" value="HTH_24"/>
    <property type="match status" value="1"/>
</dbReference>
<evidence type="ECO:0000313" key="2">
    <source>
        <dbReference type="EMBL" id="EFW91445.1"/>
    </source>
</evidence>
<keyword evidence="3" id="KW-0238">DNA-binding</keyword>
<name>E7QW32_HALPU</name>
<evidence type="ECO:0000259" key="1">
    <source>
        <dbReference type="Pfam" id="PF24266"/>
    </source>
</evidence>
<sequence>MTETRTRIELQIRRNPGIHFNELVRSVDFAPGQIQYHVHRLLDDDSIVEEKLYGRTHYYSPSFDPWERRLLALFRRETSRDIIGYVLEHEPTDPQTVADDLGIARSTLEWHLSRLVEQEVIVKERDGQNRVTLVVNRPDRTRTLLKQIAPSIPDRFIDRFTRLVDSLLAE</sequence>
<gene>
    <name evidence="3" type="ORF">SAMN05444342_2735</name>
    <name evidence="2" type="ORF">ZOD2009_15101</name>
</gene>
<accession>E7QW32</accession>
<dbReference type="OrthoDB" id="28610at2157"/>
<dbReference type="Gene3D" id="1.10.10.10">
    <property type="entry name" value="Winged helix-like DNA-binding domain superfamily/Winged helix DNA-binding domain"/>
    <property type="match status" value="2"/>
</dbReference>
<dbReference type="AlphaFoldDB" id="E7QW32"/>
<dbReference type="PATRIC" id="fig|797209.4.peg.2980"/>
<keyword evidence="5" id="KW-1185">Reference proteome</keyword>
<dbReference type="STRING" id="797209.GCA_000376445_03529"/>
<dbReference type="RefSeq" id="WP_007981140.1">
    <property type="nucleotide sequence ID" value="NZ_AEMG01000015.1"/>
</dbReference>
<dbReference type="PANTHER" id="PTHR36216:SF1">
    <property type="entry name" value="HTH ARSR-TYPE DOMAIN-CONTAINING PROTEIN"/>
    <property type="match status" value="1"/>
</dbReference>
<proteinExistence type="predicted"/>
<evidence type="ECO:0000313" key="3">
    <source>
        <dbReference type="EMBL" id="SHL01240.1"/>
    </source>
</evidence>
<dbReference type="Proteomes" id="UP000003751">
    <property type="component" value="Unassembled WGS sequence"/>
</dbReference>
<evidence type="ECO:0000313" key="5">
    <source>
        <dbReference type="Proteomes" id="UP000184203"/>
    </source>
</evidence>
<reference evidence="5" key="2">
    <citation type="submission" date="2016-11" db="EMBL/GenBank/DDBJ databases">
        <authorList>
            <person name="Varghese N."/>
            <person name="Submissions S."/>
        </authorList>
    </citation>
    <scope>NUCLEOTIDE SEQUENCE [LARGE SCALE GENOMIC DNA]</scope>
    <source>
        <strain evidence="5">DX253</strain>
    </source>
</reference>
<protein>
    <submittedName>
        <fullName evidence="2">Transcription regulator</fullName>
    </submittedName>
    <submittedName>
        <fullName evidence="3">Winged helix-turn-helix DNA-binding</fullName>
    </submittedName>
</protein>
<reference evidence="2 4" key="1">
    <citation type="journal article" date="2014" name="ISME J.">
        <title>Trehalose/2-sulfotrehalose biosynthesis and glycine-betaine uptake are widely spread mechanisms for osmoadaptation in the Halobacteriales.</title>
        <authorList>
            <person name="Youssef N.H."/>
            <person name="Savage-Ashlock K.N."/>
            <person name="McCully A.L."/>
            <person name="Luedtke B."/>
            <person name="Shaw E.I."/>
            <person name="Hoff W.D."/>
            <person name="Elshahed M.S."/>
        </authorList>
    </citation>
    <scope>NUCLEOTIDE SEQUENCE [LARGE SCALE GENOMIC DNA]</scope>
    <source>
        <strain evidence="2 4">DX253</strain>
    </source>
</reference>